<proteinExistence type="predicted"/>
<dbReference type="PANTHER" id="PTHR34473">
    <property type="entry name" value="UPF0699 TRANSMEMBRANE PROTEIN YDBS"/>
    <property type="match status" value="1"/>
</dbReference>
<keyword evidence="1" id="KW-1133">Transmembrane helix</keyword>
<feature type="domain" description="YdbS-like PH" evidence="2">
    <location>
        <begin position="252"/>
        <end position="332"/>
    </location>
</feature>
<protein>
    <submittedName>
        <fullName evidence="3">PH domain-containing protein</fullName>
    </submittedName>
</protein>
<evidence type="ECO:0000259" key="2">
    <source>
        <dbReference type="Pfam" id="PF03703"/>
    </source>
</evidence>
<comment type="caution">
    <text evidence="3">The sequence shown here is derived from an EMBL/GenBank/DDBJ whole genome shotgun (WGS) entry which is preliminary data.</text>
</comment>
<dbReference type="EMBL" id="JARSFG010000025">
    <property type="protein sequence ID" value="MEC1180273.1"/>
    <property type="molecule type" value="Genomic_DNA"/>
</dbReference>
<accession>A0AAW9NY80</accession>
<dbReference type="Proteomes" id="UP001344888">
    <property type="component" value="Unassembled WGS sequence"/>
</dbReference>
<dbReference type="PANTHER" id="PTHR34473:SF2">
    <property type="entry name" value="UPF0699 TRANSMEMBRANE PROTEIN YDBT"/>
    <property type="match status" value="1"/>
</dbReference>
<dbReference type="AlphaFoldDB" id="A0AAW9NY80"/>
<dbReference type="Pfam" id="PF03703">
    <property type="entry name" value="bPH_2"/>
    <property type="match status" value="3"/>
</dbReference>
<reference evidence="3 4" key="1">
    <citation type="submission" date="2023-03" db="EMBL/GenBank/DDBJ databases">
        <title>Bacillus Genome Sequencing.</title>
        <authorList>
            <person name="Dunlap C."/>
        </authorList>
    </citation>
    <scope>NUCLEOTIDE SEQUENCE [LARGE SCALE GENOMIC DNA]</scope>
    <source>
        <strain evidence="3 4">B-59205</strain>
    </source>
</reference>
<keyword evidence="1" id="KW-0812">Transmembrane</keyword>
<organism evidence="3 4">
    <name type="scientific">Metasolibacillus meyeri</name>
    <dbReference type="NCBI Taxonomy" id="1071052"/>
    <lineage>
        <taxon>Bacteria</taxon>
        <taxon>Bacillati</taxon>
        <taxon>Bacillota</taxon>
        <taxon>Bacilli</taxon>
        <taxon>Bacillales</taxon>
        <taxon>Caryophanaceae</taxon>
        <taxon>Metasolibacillus</taxon>
    </lineage>
</organism>
<feature type="transmembrane region" description="Helical" evidence="1">
    <location>
        <begin position="225"/>
        <end position="253"/>
    </location>
</feature>
<dbReference type="InterPro" id="IPR014529">
    <property type="entry name" value="UCP026631"/>
</dbReference>
<keyword evidence="4" id="KW-1185">Reference proteome</keyword>
<feature type="transmembrane region" description="Helical" evidence="1">
    <location>
        <begin position="51"/>
        <end position="69"/>
    </location>
</feature>
<evidence type="ECO:0000256" key="1">
    <source>
        <dbReference type="SAM" id="Phobius"/>
    </source>
</evidence>
<dbReference type="PIRSF" id="PIRSF026631">
    <property type="entry name" value="UCP026631"/>
    <property type="match status" value="1"/>
</dbReference>
<sequence length="482" mass="55413">MSKYKLHPISAIINCVKALKSMLIPIAIIAVANGFNFSFDFRDERFFQTMFPLIILSIAVLFTLFNGIIKWWTFTYWFEDNELRVQHGLFVKKKRFIPYDRIQSLNYKEGIFHRIFGLVQVTVETAGNKAGKAEAELTAITREAANMIENETKKVKETQQVLEGEELPTARLIHKMSPKDLIILATTSNSIGVVLAGVLAVVSQFSEFIPYDWIYAEMEQLLRFGFLLIIAFVIFGLLVAWGVSVAITFINYYNFEVSEENERLIITRGLLEKKRITIPLNRVQAIKIVENPFRQLFGLAAVIVESAGGGFGGEKDKTVVLFPLISKKKMNESLQLLFSQFDLNLEGAVRPPKRARPYFYRIDFVWLVPLIGALSYFFFPYGMLSLLLIIPVLLLGIWQFKTARFKISNEQITIMYRALSRVTFIAEKRRIQIVEQQQNYFQKRKNIASAKIVVMSGVAGASAKAYHMEAQHIDEFMRWYER</sequence>
<gene>
    <name evidence="3" type="ORF">P9B03_17400</name>
</gene>
<feature type="transmembrane region" description="Helical" evidence="1">
    <location>
        <begin position="181"/>
        <end position="205"/>
    </location>
</feature>
<feature type="domain" description="YdbS-like PH" evidence="2">
    <location>
        <begin position="401"/>
        <end position="479"/>
    </location>
</feature>
<name>A0AAW9NY80_9BACL</name>
<keyword evidence="1" id="KW-0472">Membrane</keyword>
<dbReference type="InterPro" id="IPR005182">
    <property type="entry name" value="YdbS-like_PH"/>
</dbReference>
<evidence type="ECO:0000313" key="3">
    <source>
        <dbReference type="EMBL" id="MEC1180273.1"/>
    </source>
</evidence>
<evidence type="ECO:0000313" key="4">
    <source>
        <dbReference type="Proteomes" id="UP001344888"/>
    </source>
</evidence>
<feature type="domain" description="YdbS-like PH" evidence="2">
    <location>
        <begin position="71"/>
        <end position="150"/>
    </location>
</feature>
<feature type="transmembrane region" description="Helical" evidence="1">
    <location>
        <begin position="358"/>
        <end position="377"/>
    </location>
</feature>
<dbReference type="RefSeq" id="WP_326124857.1">
    <property type="nucleotide sequence ID" value="NZ_JARSFG010000025.1"/>
</dbReference>